<accession>A0A9P4JWQ4</accession>
<sequence length="482" mass="52114">MRVSAAAAIGLVALSSQFGAYASVIPVDPDMAIEQRAPAPPVKPPTVPPPVKPVPPVKPGSQKPNNNEPGGDGAPEPLTPPTPPTPPGQKIGVPKEPIIPVKQVDPESLKPTDDPPMQSVGEVIGLPKPDKNAKNTMAEPIEAWANEQNGETNILDGVEIKYNEGGNTKETIPKDPARPTKPLSAVIDWRSNDGKDKIPLGKGNFCKAKGGAKRDLSAQSEKSPFAKRMSPNQGAQKINVWHEFVKRVNDILKEDPRVQRAIPVYAFGGFSSLSINGRGANGKTSDIDVVYGSDVTADEASAFENAVVKVSQKMAEKGYPGLYMDTTITADFRNSMPDIEAYSHDVAWERSRLRIMHTSFPFQLMNKLDKLTRYAGANNGQVQEKDMQDAKAFLRKSVQMNGGRKLTLEQLRSFGQTMGVDADRVIMGAGKAVYAQYKGFASDVKSIWKYAEMETSSGSEGSPMSVDETEDLEGVTPYYSCS</sequence>
<protein>
    <recommendedName>
        <fullName evidence="5">Polymerase nucleotidyl transferase domain-containing protein</fullName>
    </recommendedName>
</protein>
<reference evidence="4" key="1">
    <citation type="journal article" date="2020" name="Stud. Mycol.">
        <title>101 Dothideomycetes genomes: A test case for predicting lifestyles and emergence of pathogens.</title>
        <authorList>
            <person name="Haridas S."/>
            <person name="Albert R."/>
            <person name="Binder M."/>
            <person name="Bloem J."/>
            <person name="LaButti K."/>
            <person name="Salamov A."/>
            <person name="Andreopoulos B."/>
            <person name="Baker S."/>
            <person name="Barry K."/>
            <person name="Bills G."/>
            <person name="Bluhm B."/>
            <person name="Cannon C."/>
            <person name="Castanera R."/>
            <person name="Culley D."/>
            <person name="Daum C."/>
            <person name="Ezra D."/>
            <person name="Gonzalez J."/>
            <person name="Henrissat B."/>
            <person name="Kuo A."/>
            <person name="Liang C."/>
            <person name="Lipzen A."/>
            <person name="Lutzoni F."/>
            <person name="Magnuson J."/>
            <person name="Mondo S."/>
            <person name="Nolan M."/>
            <person name="Ohm R."/>
            <person name="Pangilinan J."/>
            <person name="Park H.-J."/>
            <person name="Ramirez L."/>
            <person name="Alfaro M."/>
            <person name="Sun H."/>
            <person name="Tritt A."/>
            <person name="Yoshinaga Y."/>
            <person name="Zwiers L.-H."/>
            <person name="Turgeon B."/>
            <person name="Goodwin S."/>
            <person name="Spatafora J."/>
            <person name="Crous P."/>
            <person name="Grigoriev I."/>
        </authorList>
    </citation>
    <scope>NUCLEOTIDE SEQUENCE [LARGE SCALE GENOMIC DNA]</scope>
    <source>
        <strain evidence="4">CBS 304.66</strain>
    </source>
</reference>
<evidence type="ECO:0000313" key="4">
    <source>
        <dbReference type="Proteomes" id="UP000800093"/>
    </source>
</evidence>
<comment type="caution">
    <text evidence="3">The sequence shown here is derived from an EMBL/GenBank/DDBJ whole genome shotgun (WGS) entry which is preliminary data.</text>
</comment>
<feature type="compositionally biased region" description="Basic and acidic residues" evidence="1">
    <location>
        <begin position="104"/>
        <end position="113"/>
    </location>
</feature>
<organism evidence="3 4">
    <name type="scientific">Lojkania enalia</name>
    <dbReference type="NCBI Taxonomy" id="147567"/>
    <lineage>
        <taxon>Eukaryota</taxon>
        <taxon>Fungi</taxon>
        <taxon>Dikarya</taxon>
        <taxon>Ascomycota</taxon>
        <taxon>Pezizomycotina</taxon>
        <taxon>Dothideomycetes</taxon>
        <taxon>Pleosporomycetidae</taxon>
        <taxon>Pleosporales</taxon>
        <taxon>Pleosporales incertae sedis</taxon>
        <taxon>Lojkania</taxon>
    </lineage>
</organism>
<feature type="signal peptide" evidence="2">
    <location>
        <begin position="1"/>
        <end position="22"/>
    </location>
</feature>
<feature type="compositionally biased region" description="Pro residues" evidence="1">
    <location>
        <begin position="38"/>
        <end position="58"/>
    </location>
</feature>
<evidence type="ECO:0008006" key="5">
    <source>
        <dbReference type="Google" id="ProtNLM"/>
    </source>
</evidence>
<evidence type="ECO:0000313" key="3">
    <source>
        <dbReference type="EMBL" id="KAF2257911.1"/>
    </source>
</evidence>
<dbReference type="AlphaFoldDB" id="A0A9P4JWQ4"/>
<evidence type="ECO:0000256" key="2">
    <source>
        <dbReference type="SAM" id="SignalP"/>
    </source>
</evidence>
<gene>
    <name evidence="3" type="ORF">CC78DRAFT_166520</name>
</gene>
<keyword evidence="2" id="KW-0732">Signal</keyword>
<feature type="region of interest" description="Disordered" evidence="1">
    <location>
        <begin position="455"/>
        <end position="482"/>
    </location>
</feature>
<keyword evidence="4" id="KW-1185">Reference proteome</keyword>
<feature type="chain" id="PRO_5040480343" description="Polymerase nucleotidyl transferase domain-containing protein" evidence="2">
    <location>
        <begin position="23"/>
        <end position="482"/>
    </location>
</feature>
<dbReference type="EMBL" id="ML986818">
    <property type="protein sequence ID" value="KAF2257911.1"/>
    <property type="molecule type" value="Genomic_DNA"/>
</dbReference>
<evidence type="ECO:0000256" key="1">
    <source>
        <dbReference type="SAM" id="MobiDB-lite"/>
    </source>
</evidence>
<feature type="region of interest" description="Disordered" evidence="1">
    <location>
        <begin position="35"/>
        <end position="132"/>
    </location>
</feature>
<proteinExistence type="predicted"/>
<name>A0A9P4JWQ4_9PLEO</name>
<feature type="compositionally biased region" description="Pro residues" evidence="1">
    <location>
        <begin position="77"/>
        <end position="87"/>
    </location>
</feature>
<dbReference type="Proteomes" id="UP000800093">
    <property type="component" value="Unassembled WGS sequence"/>
</dbReference>